<dbReference type="InParanoid" id="T1F861"/>
<dbReference type="OrthoDB" id="6242194at2759"/>
<reference evidence="1 3" key="2">
    <citation type="journal article" date="2013" name="Nature">
        <title>Insights into bilaterian evolution from three spiralian genomes.</title>
        <authorList>
            <person name="Simakov O."/>
            <person name="Marletaz F."/>
            <person name="Cho S.J."/>
            <person name="Edsinger-Gonzales E."/>
            <person name="Havlak P."/>
            <person name="Hellsten U."/>
            <person name="Kuo D.H."/>
            <person name="Larsson T."/>
            <person name="Lv J."/>
            <person name="Arendt D."/>
            <person name="Savage R."/>
            <person name="Osoegawa K."/>
            <person name="de Jong P."/>
            <person name="Grimwood J."/>
            <person name="Chapman J.A."/>
            <person name="Shapiro H."/>
            <person name="Aerts A."/>
            <person name="Otillar R.P."/>
            <person name="Terry A.Y."/>
            <person name="Boore J.L."/>
            <person name="Grigoriev I.V."/>
            <person name="Lindberg D.R."/>
            <person name="Seaver E.C."/>
            <person name="Weisblat D.A."/>
            <person name="Putnam N.H."/>
            <person name="Rokhsar D.S."/>
        </authorList>
    </citation>
    <scope>NUCLEOTIDE SEQUENCE</scope>
</reference>
<dbReference type="GeneID" id="20205010"/>
<proteinExistence type="predicted"/>
<dbReference type="CTD" id="20205010"/>
<evidence type="ECO:0000313" key="1">
    <source>
        <dbReference type="EMBL" id="ESO01528.1"/>
    </source>
</evidence>
<dbReference type="KEGG" id="hro:HELRODRAFT_174484"/>
<evidence type="ECO:0000313" key="2">
    <source>
        <dbReference type="EnsemblMetazoa" id="HelroP174484"/>
    </source>
</evidence>
<evidence type="ECO:0000313" key="3">
    <source>
        <dbReference type="Proteomes" id="UP000015101"/>
    </source>
</evidence>
<dbReference type="RefSeq" id="XP_009020182.1">
    <property type="nucleotide sequence ID" value="XM_009021934.1"/>
</dbReference>
<sequence>MKELNYLASSIMLELHLPCQYKKKSRGDNIRKILSSGGILRKFRRPILEYQTLQETRWKSNSASLIGKYKLFWNGIKTAQNGVGAILDVNTKILDTETHPGGLKIREALHINKCKPTMNKQTNRFDHTLQLFSYLI</sequence>
<protein>
    <submittedName>
        <fullName evidence="1 2">Uncharacterized protein</fullName>
    </submittedName>
</protein>
<reference evidence="2" key="3">
    <citation type="submission" date="2015-06" db="UniProtKB">
        <authorList>
            <consortium name="EnsemblMetazoa"/>
        </authorList>
    </citation>
    <scope>IDENTIFICATION</scope>
</reference>
<gene>
    <name evidence="2" type="primary">20205010</name>
    <name evidence="1" type="ORF">HELRODRAFT_174484</name>
</gene>
<accession>T1F861</accession>
<dbReference type="EMBL" id="AMQM01004926">
    <property type="status" value="NOT_ANNOTATED_CDS"/>
    <property type="molecule type" value="Genomic_DNA"/>
</dbReference>
<dbReference type="EnsemblMetazoa" id="HelroT174484">
    <property type="protein sequence ID" value="HelroP174484"/>
    <property type="gene ID" value="HelroG174484"/>
</dbReference>
<dbReference type="HOGENOM" id="CLU_1877667_0_0_1"/>
<reference evidence="3" key="1">
    <citation type="submission" date="2012-12" db="EMBL/GenBank/DDBJ databases">
        <authorList>
            <person name="Hellsten U."/>
            <person name="Grimwood J."/>
            <person name="Chapman J.A."/>
            <person name="Shapiro H."/>
            <person name="Aerts A."/>
            <person name="Otillar R.P."/>
            <person name="Terry A.Y."/>
            <person name="Boore J.L."/>
            <person name="Simakov O."/>
            <person name="Marletaz F."/>
            <person name="Cho S.-J."/>
            <person name="Edsinger-Gonzales E."/>
            <person name="Havlak P."/>
            <person name="Kuo D.-H."/>
            <person name="Larsson T."/>
            <person name="Lv J."/>
            <person name="Arendt D."/>
            <person name="Savage R."/>
            <person name="Osoegawa K."/>
            <person name="de Jong P."/>
            <person name="Lindberg D.R."/>
            <person name="Seaver E.C."/>
            <person name="Weisblat D.A."/>
            <person name="Putnam N.H."/>
            <person name="Grigoriev I.V."/>
            <person name="Rokhsar D.S."/>
        </authorList>
    </citation>
    <scope>NUCLEOTIDE SEQUENCE</scope>
</reference>
<dbReference type="EMBL" id="KB096743">
    <property type="protein sequence ID" value="ESO01528.1"/>
    <property type="molecule type" value="Genomic_DNA"/>
</dbReference>
<keyword evidence="3" id="KW-1185">Reference proteome</keyword>
<dbReference type="Proteomes" id="UP000015101">
    <property type="component" value="Unassembled WGS sequence"/>
</dbReference>
<dbReference type="AlphaFoldDB" id="T1F861"/>
<name>T1F861_HELRO</name>
<organism evidence="2 3">
    <name type="scientific">Helobdella robusta</name>
    <name type="common">Californian leech</name>
    <dbReference type="NCBI Taxonomy" id="6412"/>
    <lineage>
        <taxon>Eukaryota</taxon>
        <taxon>Metazoa</taxon>
        <taxon>Spiralia</taxon>
        <taxon>Lophotrochozoa</taxon>
        <taxon>Annelida</taxon>
        <taxon>Clitellata</taxon>
        <taxon>Hirudinea</taxon>
        <taxon>Rhynchobdellida</taxon>
        <taxon>Glossiphoniidae</taxon>
        <taxon>Helobdella</taxon>
    </lineage>
</organism>